<comment type="similarity">
    <text evidence="2">Belongs to the PRRC1 family.</text>
</comment>
<dbReference type="InParanoid" id="A7SBY1"/>
<evidence type="ECO:0000313" key="5">
    <source>
        <dbReference type="EMBL" id="EDO38809.1"/>
    </source>
</evidence>
<dbReference type="PANTHER" id="PTHR23276:SF2">
    <property type="entry name" value="PROTEIN PRRC1"/>
    <property type="match status" value="1"/>
</dbReference>
<keyword evidence="3" id="KW-0333">Golgi apparatus</keyword>
<dbReference type="FunFam" id="3.90.950.10:FF:000017">
    <property type="entry name" value="Protein PRRC1-B"/>
    <property type="match status" value="1"/>
</dbReference>
<dbReference type="OMA" id="TENWFEM"/>
<comment type="subcellular location">
    <subcellularLocation>
        <location evidence="1">Golgi apparatus</location>
    </subcellularLocation>
</comment>
<accession>A7SBY1</accession>
<dbReference type="InterPro" id="IPR026534">
    <property type="entry name" value="PRRC1"/>
</dbReference>
<dbReference type="STRING" id="45351.A7SBY1"/>
<evidence type="ECO:0000259" key="4">
    <source>
        <dbReference type="Pfam" id="PF01931"/>
    </source>
</evidence>
<evidence type="ECO:0000256" key="2">
    <source>
        <dbReference type="ARBA" id="ARBA00010298"/>
    </source>
</evidence>
<evidence type="ECO:0000313" key="6">
    <source>
        <dbReference type="Proteomes" id="UP000001593"/>
    </source>
</evidence>
<dbReference type="HOGENOM" id="CLU_1379281_0_0_1"/>
<name>A7SBY1_NEMVE</name>
<reference evidence="5 6" key="1">
    <citation type="journal article" date="2007" name="Science">
        <title>Sea anemone genome reveals ancestral eumetazoan gene repertoire and genomic organization.</title>
        <authorList>
            <person name="Putnam N.H."/>
            <person name="Srivastava M."/>
            <person name="Hellsten U."/>
            <person name="Dirks B."/>
            <person name="Chapman J."/>
            <person name="Salamov A."/>
            <person name="Terry A."/>
            <person name="Shapiro H."/>
            <person name="Lindquist E."/>
            <person name="Kapitonov V.V."/>
            <person name="Jurka J."/>
            <person name="Genikhovich G."/>
            <person name="Grigoriev I.V."/>
            <person name="Lucas S.M."/>
            <person name="Steele R.E."/>
            <person name="Finnerty J.R."/>
            <person name="Technau U."/>
            <person name="Martindale M.Q."/>
            <person name="Rokhsar D.S."/>
        </authorList>
    </citation>
    <scope>NUCLEOTIDE SEQUENCE [LARGE SCALE GENOMIC DNA]</scope>
    <source>
        <strain evidence="6">CH2 X CH6</strain>
    </source>
</reference>
<feature type="domain" description="Non-canonical purine NTP phosphatase/PRRC1" evidence="4">
    <location>
        <begin position="45"/>
        <end position="160"/>
    </location>
</feature>
<evidence type="ECO:0000256" key="3">
    <source>
        <dbReference type="ARBA" id="ARBA00023034"/>
    </source>
</evidence>
<dbReference type="PANTHER" id="PTHR23276">
    <property type="entry name" value="PROTEIN PRRC1"/>
    <property type="match status" value="1"/>
</dbReference>
<dbReference type="InterPro" id="IPR026533">
    <property type="entry name" value="NTPase/PRRC1"/>
</dbReference>
<dbReference type="InterPro" id="IPR029001">
    <property type="entry name" value="ITPase-like_fam"/>
</dbReference>
<protein>
    <recommendedName>
        <fullName evidence="4">Non-canonical purine NTP phosphatase/PRRC1 domain-containing protein</fullName>
    </recommendedName>
</protein>
<dbReference type="EMBL" id="DS469619">
    <property type="protein sequence ID" value="EDO38809.1"/>
    <property type="molecule type" value="Genomic_DNA"/>
</dbReference>
<dbReference type="Gene3D" id="3.90.950.10">
    <property type="match status" value="1"/>
</dbReference>
<dbReference type="eggNOG" id="ENOG502QUZV">
    <property type="taxonomic scope" value="Eukaryota"/>
</dbReference>
<dbReference type="GO" id="GO:0034237">
    <property type="term" value="F:protein kinase A regulatory subunit binding"/>
    <property type="evidence" value="ECO:0000318"/>
    <property type="project" value="GO_Central"/>
</dbReference>
<dbReference type="AlphaFoldDB" id="A7SBY1"/>
<dbReference type="PhylomeDB" id="A7SBY1"/>
<proteinExistence type="inferred from homology"/>
<dbReference type="GO" id="GO:0005794">
    <property type="term" value="C:Golgi apparatus"/>
    <property type="evidence" value="ECO:0007669"/>
    <property type="project" value="UniProtKB-SubCell"/>
</dbReference>
<dbReference type="GO" id="GO:0010669">
    <property type="term" value="P:epithelial structure maintenance"/>
    <property type="evidence" value="ECO:0000318"/>
    <property type="project" value="GO_Central"/>
</dbReference>
<sequence length="233" mass="25724">MVYFAKLTQFFPIFQSSVDTVITTLDPAMEDYLRKGQAVNLILTTEDPAAVEAVRDGFRQIFELAFVTSCSSVSSIAPLPVGCSAGMKGAQHRVSHLRRTKKVQDDKVLLGMEEFVAELVPGKWFSMICLHLSDPILKAEFHTLSQAVEIPKQYITKAEQSTPSNYNLRWSGLSFTLAEVILGSGHTHGDWQSLLGGCSRKQILTVAARTLAGQYRNKLNETAESVMDKAIVL</sequence>
<organism evidence="5 6">
    <name type="scientific">Nematostella vectensis</name>
    <name type="common">Starlet sea anemone</name>
    <dbReference type="NCBI Taxonomy" id="45351"/>
    <lineage>
        <taxon>Eukaryota</taxon>
        <taxon>Metazoa</taxon>
        <taxon>Cnidaria</taxon>
        <taxon>Anthozoa</taxon>
        <taxon>Hexacorallia</taxon>
        <taxon>Actiniaria</taxon>
        <taxon>Edwardsiidae</taxon>
        <taxon>Nematostella</taxon>
    </lineage>
</organism>
<keyword evidence="6" id="KW-1185">Reference proteome</keyword>
<gene>
    <name evidence="5" type="ORF">NEMVEDRAFT_v1g112761</name>
</gene>
<dbReference type="GO" id="GO:0005737">
    <property type="term" value="C:cytoplasm"/>
    <property type="evidence" value="ECO:0000318"/>
    <property type="project" value="GO_Central"/>
</dbReference>
<dbReference type="Pfam" id="PF01931">
    <property type="entry name" value="NTPase_I-T"/>
    <property type="match status" value="1"/>
</dbReference>
<dbReference type="Proteomes" id="UP000001593">
    <property type="component" value="Unassembled WGS sequence"/>
</dbReference>
<dbReference type="SUPFAM" id="SSF52972">
    <property type="entry name" value="ITPase-like"/>
    <property type="match status" value="1"/>
</dbReference>
<evidence type="ECO:0000256" key="1">
    <source>
        <dbReference type="ARBA" id="ARBA00004555"/>
    </source>
</evidence>